<protein>
    <recommendedName>
        <fullName evidence="4">Lipoxygenase</fullName>
        <ecNumber evidence="4">1.13.11.-</ecNumber>
    </recommendedName>
</protein>
<dbReference type="InterPro" id="IPR013819">
    <property type="entry name" value="LipOase_C"/>
</dbReference>
<dbReference type="Pfam" id="PF00305">
    <property type="entry name" value="Lipoxygenase"/>
    <property type="match status" value="1"/>
</dbReference>
<dbReference type="PROSITE" id="PS51393">
    <property type="entry name" value="LIPOXYGENASE_3"/>
    <property type="match status" value="1"/>
</dbReference>
<dbReference type="PRINTS" id="PR00087">
    <property type="entry name" value="LIPOXYGENASE"/>
</dbReference>
<dbReference type="InterPro" id="IPR001246">
    <property type="entry name" value="LipOase_plant"/>
</dbReference>
<feature type="domain" description="Lipoxygenase" evidence="6">
    <location>
        <begin position="166"/>
        <end position="909"/>
    </location>
</feature>
<accession>A0A9D4TMF6</accession>
<feature type="region of interest" description="Disordered" evidence="5">
    <location>
        <begin position="237"/>
        <end position="256"/>
    </location>
</feature>
<comment type="pathway">
    <text evidence="4">Lipid metabolism; oxylipin biosynthesis.</text>
</comment>
<keyword evidence="1" id="KW-0479">Metal-binding</keyword>
<keyword evidence="3" id="KW-0560">Oxidoreductase</keyword>
<dbReference type="Gene3D" id="1.20.245.10">
    <property type="entry name" value="Lipoxygenase-1, Domain 5"/>
    <property type="match status" value="1"/>
</dbReference>
<dbReference type="Gene3D" id="4.10.375.10">
    <property type="entry name" value="Lipoxygenase-1, Domain 2"/>
    <property type="match status" value="1"/>
</dbReference>
<organism evidence="7 8">
    <name type="scientific">Chlorella vulgaris</name>
    <name type="common">Green alga</name>
    <dbReference type="NCBI Taxonomy" id="3077"/>
    <lineage>
        <taxon>Eukaryota</taxon>
        <taxon>Viridiplantae</taxon>
        <taxon>Chlorophyta</taxon>
        <taxon>core chlorophytes</taxon>
        <taxon>Trebouxiophyceae</taxon>
        <taxon>Chlorellales</taxon>
        <taxon>Chlorellaceae</taxon>
        <taxon>Chlorella clade</taxon>
        <taxon>Chlorella</taxon>
    </lineage>
</organism>
<evidence type="ECO:0000256" key="2">
    <source>
        <dbReference type="ARBA" id="ARBA00022964"/>
    </source>
</evidence>
<keyword evidence="4" id="KW-0276">Fatty acid metabolism</keyword>
<sequence>MDEAITHSQPPMWCVQGPGVQDVKLAAAALPLPPVHCRPQLWVATITSTAPVVDATTGSNLELTVLDRDGNARSEPTLVDASWERFEEQDGKGGWVRRGTVAVPDSLRQPGAVLVRKIDDDDTDAAHRVDYILGVKLATHEEVHTFPASSWVSSQDGKRVFFEGSAYLPQHTPPALREQREQDLKSLRCANGPAPKEVYDRAYGYQVYDDLGNAKAPRPALGGSAELPYPRHLSNNLAAGTKGPGKPWLPFDEQFDSSKQQGFNGDLLKSVGPAVAQGIKNIDNRSQFTSFDDVLQLYRKGPPGTGTGPGATDSVSSLKGLDLDEASLSELDDEAEKDRLGPLAQIQSKLAWTVQQLNFAPKWKDLLKFEAPRVLAGRGLDVVLSDEEWGRQALAGMHPNAVTALKRLPSDFGSAIGPEHVDEELAALGGAGLAQLVADAVAGKKPRLYLLDCWLMDTFWAEAPPDAAGRTEHAGRALFFLQQSAEGQELALVPIAIELKHKQTQAQEAAAGRTLPDTAGIVYSRQQLKKDANGQALWFLAKAILRSLDSAYHQLISHWLRCHCATEPYLIAMRRQMSIMHPVFKLMAPHYRFTLDINSKARSSLISAGGIIESVFTPGAYAMRLSSVAYKSWRFRLQKPAADLEARGLLDKDGNVWVQDYPYAKDGLEVYAELEKYFTEYCQVYYKSDADVAEDTELQAWWAEVKSEGHPDIALIEPDEEAVWGFKGPIPSVDVLVQVLATIAWVASAHHAAVNFGQYDMSGLLLNTSPLIRRPMPHISDPADPARQALIKAVGKGKKALEKELLTYLADPIPALVEMVTVQLLSIHADGEQTLDERNYVLTDPAAVEANLRFVARMQALEARMLDRNSDPEAWARYAKDKKSMGYTLLVPPSPAGLTFKGVPYSVSI</sequence>
<dbReference type="Gene3D" id="2.60.60.20">
    <property type="entry name" value="PLAT/LH2 domain"/>
    <property type="match status" value="1"/>
</dbReference>
<dbReference type="GO" id="GO:0034440">
    <property type="term" value="P:lipid oxidation"/>
    <property type="evidence" value="ECO:0007669"/>
    <property type="project" value="InterPro"/>
</dbReference>
<gene>
    <name evidence="7" type="ORF">D9Q98_005627</name>
</gene>
<dbReference type="PANTHER" id="PTHR11771">
    <property type="entry name" value="LIPOXYGENASE"/>
    <property type="match status" value="1"/>
</dbReference>
<dbReference type="EMBL" id="SIDB01000008">
    <property type="protein sequence ID" value="KAI3429539.1"/>
    <property type="molecule type" value="Genomic_DNA"/>
</dbReference>
<keyword evidence="2" id="KW-0223">Dioxygenase</keyword>
<dbReference type="Gene3D" id="3.10.450.60">
    <property type="match status" value="1"/>
</dbReference>
<dbReference type="PROSITE" id="PS00081">
    <property type="entry name" value="LIPOXYGENASE_2"/>
    <property type="match status" value="1"/>
</dbReference>
<evidence type="ECO:0000256" key="5">
    <source>
        <dbReference type="SAM" id="MobiDB-lite"/>
    </source>
</evidence>
<keyword evidence="4" id="KW-0444">Lipid biosynthesis</keyword>
<dbReference type="AlphaFoldDB" id="A0A9D4TMF6"/>
<reference evidence="7" key="1">
    <citation type="journal article" date="2019" name="Plant J.">
        <title>Chlorella vulgaris genome assembly and annotation reveals the molecular basis for metabolic acclimation to high light conditions.</title>
        <authorList>
            <person name="Cecchin M."/>
            <person name="Marcolungo L."/>
            <person name="Rossato M."/>
            <person name="Girolomoni L."/>
            <person name="Cosentino E."/>
            <person name="Cuine S."/>
            <person name="Li-Beisson Y."/>
            <person name="Delledonne M."/>
            <person name="Ballottari M."/>
        </authorList>
    </citation>
    <scope>NUCLEOTIDE SEQUENCE</scope>
    <source>
        <strain evidence="7">211/11P</strain>
    </source>
</reference>
<dbReference type="Proteomes" id="UP001055712">
    <property type="component" value="Unassembled WGS sequence"/>
</dbReference>
<evidence type="ECO:0000256" key="3">
    <source>
        <dbReference type="ARBA" id="ARBA00023002"/>
    </source>
</evidence>
<evidence type="ECO:0000313" key="8">
    <source>
        <dbReference type="Proteomes" id="UP001055712"/>
    </source>
</evidence>
<dbReference type="OrthoDB" id="407298at2759"/>
<proteinExistence type="inferred from homology"/>
<reference evidence="7" key="2">
    <citation type="submission" date="2020-11" db="EMBL/GenBank/DDBJ databases">
        <authorList>
            <person name="Cecchin M."/>
            <person name="Marcolungo L."/>
            <person name="Rossato M."/>
            <person name="Girolomoni L."/>
            <person name="Cosentino E."/>
            <person name="Cuine S."/>
            <person name="Li-Beisson Y."/>
            <person name="Delledonne M."/>
            <person name="Ballottari M."/>
        </authorList>
    </citation>
    <scope>NUCLEOTIDE SEQUENCE</scope>
    <source>
        <strain evidence="7">211/11P</strain>
        <tissue evidence="7">Whole cell</tissue>
    </source>
</reference>
<evidence type="ECO:0000259" key="6">
    <source>
        <dbReference type="PROSITE" id="PS51393"/>
    </source>
</evidence>
<dbReference type="GO" id="GO:0046872">
    <property type="term" value="F:metal ion binding"/>
    <property type="evidence" value="ECO:0007669"/>
    <property type="project" value="UniProtKB-UniRule"/>
</dbReference>
<dbReference type="InterPro" id="IPR000907">
    <property type="entry name" value="LipOase"/>
</dbReference>
<name>A0A9D4TMF6_CHLVU</name>
<dbReference type="InterPro" id="IPR036226">
    <property type="entry name" value="LipOase_C_sf"/>
</dbReference>
<comment type="caution">
    <text evidence="7">The sequence shown here is derived from an EMBL/GenBank/DDBJ whole genome shotgun (WGS) entry which is preliminary data.</text>
</comment>
<keyword evidence="4" id="KW-0275">Fatty acid biosynthesis</keyword>
<evidence type="ECO:0000256" key="4">
    <source>
        <dbReference type="RuleBase" id="RU003975"/>
    </source>
</evidence>
<dbReference type="InterPro" id="IPR020834">
    <property type="entry name" value="LipOase_CS"/>
</dbReference>
<dbReference type="GO" id="GO:0006633">
    <property type="term" value="P:fatty acid biosynthetic process"/>
    <property type="evidence" value="ECO:0007669"/>
    <property type="project" value="UniProtKB-KW"/>
</dbReference>
<dbReference type="SUPFAM" id="SSF48484">
    <property type="entry name" value="Lipoxigenase"/>
    <property type="match status" value="1"/>
</dbReference>
<comment type="function">
    <text evidence="4">Plant lipoxygenase may be involved in a number of diverse aspects of plant physiology including growth and development, pest resistance, and senescence or responses to wounding.</text>
</comment>
<evidence type="ECO:0000313" key="7">
    <source>
        <dbReference type="EMBL" id="KAI3429539.1"/>
    </source>
</evidence>
<dbReference type="PRINTS" id="PR00468">
    <property type="entry name" value="PLTLPOXGNASE"/>
</dbReference>
<dbReference type="GO" id="GO:0016702">
    <property type="term" value="F:oxidoreductase activity, acting on single donors with incorporation of molecular oxygen, incorporation of two atoms of oxygen"/>
    <property type="evidence" value="ECO:0007669"/>
    <property type="project" value="InterPro"/>
</dbReference>
<dbReference type="EC" id="1.13.11.-" evidence="4"/>
<keyword evidence="8" id="KW-1185">Reference proteome</keyword>
<keyword evidence="4" id="KW-0443">Lipid metabolism</keyword>
<evidence type="ECO:0000256" key="1">
    <source>
        <dbReference type="ARBA" id="ARBA00022723"/>
    </source>
</evidence>
<dbReference type="GO" id="GO:0031408">
    <property type="term" value="P:oxylipin biosynthetic process"/>
    <property type="evidence" value="ECO:0007669"/>
    <property type="project" value="UniProtKB-UniRule"/>
</dbReference>
<keyword evidence="4" id="KW-0925">Oxylipin biosynthesis</keyword>
<comment type="similarity">
    <text evidence="4">Belongs to the lipoxygenase family.</text>
</comment>